<evidence type="ECO:0000313" key="7">
    <source>
        <dbReference type="Proteomes" id="UP000515160"/>
    </source>
</evidence>
<dbReference type="PANTHER" id="PTHR46751:SF1">
    <property type="entry name" value="WAP FOUR-DISULFIDE CORE DOMAIN PROTEIN 6A"/>
    <property type="match status" value="1"/>
</dbReference>
<dbReference type="PRINTS" id="PR00759">
    <property type="entry name" value="BASICPTASE"/>
</dbReference>
<evidence type="ECO:0000256" key="1">
    <source>
        <dbReference type="ARBA" id="ARBA00022690"/>
    </source>
</evidence>
<feature type="chain" id="PRO_5027546084" evidence="5">
    <location>
        <begin position="20"/>
        <end position="82"/>
    </location>
</feature>
<keyword evidence="2 8" id="KW-0722">Serine protease inhibitor</keyword>
<dbReference type="InterPro" id="IPR020901">
    <property type="entry name" value="Prtase_inh_Kunz-CS"/>
</dbReference>
<comment type="similarity">
    <text evidence="4">Belongs to the venom Kunitz-type family. 03 (sub-Kunitz) subfamily.</text>
</comment>
<feature type="domain" description="BPTI/Kunitz inhibitor" evidence="6">
    <location>
        <begin position="25"/>
        <end position="80"/>
    </location>
</feature>
<dbReference type="InterPro" id="IPR051388">
    <property type="entry name" value="Serpin_venom_toxin"/>
</dbReference>
<dbReference type="AlphaFoldDB" id="A0A6P8W967"/>
<dbReference type="Pfam" id="PF00014">
    <property type="entry name" value="Kunitz_BPTI"/>
    <property type="match status" value="1"/>
</dbReference>
<proteinExistence type="inferred from homology"/>
<dbReference type="FunFam" id="4.10.410.10:FF:000020">
    <property type="entry name" value="Collagen, type VI, alpha 3"/>
    <property type="match status" value="1"/>
</dbReference>
<dbReference type="Gene3D" id="4.10.410.10">
    <property type="entry name" value="Pancreatic trypsin inhibitor Kunitz domain"/>
    <property type="match status" value="1"/>
</dbReference>
<accession>A0A6P8W967</accession>
<dbReference type="InterPro" id="IPR036880">
    <property type="entry name" value="Kunitz_BPTI_sf"/>
</dbReference>
<dbReference type="PANTHER" id="PTHR46751">
    <property type="entry name" value="EPPIN"/>
    <property type="match status" value="1"/>
</dbReference>
<evidence type="ECO:0000313" key="8">
    <source>
        <dbReference type="RefSeq" id="XP_034100201.1"/>
    </source>
</evidence>
<evidence type="ECO:0000256" key="5">
    <source>
        <dbReference type="SAM" id="SignalP"/>
    </source>
</evidence>
<dbReference type="OrthoDB" id="4473401at2759"/>
<protein>
    <submittedName>
        <fullName evidence="8">Male accessory gland serine protease inhibitor-like</fullName>
    </submittedName>
</protein>
<keyword evidence="3" id="KW-1015">Disulfide bond</keyword>
<gene>
    <name evidence="8" type="primary">LOC117565282</name>
</gene>
<feature type="signal peptide" evidence="5">
    <location>
        <begin position="1"/>
        <end position="19"/>
    </location>
</feature>
<keyword evidence="1 8" id="KW-0646">Protease inhibitor</keyword>
<reference evidence="8" key="1">
    <citation type="submission" date="2025-08" db="UniProtKB">
        <authorList>
            <consortium name="RefSeq"/>
        </authorList>
    </citation>
    <scope>IDENTIFICATION</scope>
    <source>
        <strain evidence="8">15112-1751.03</strain>
        <tissue evidence="8">Whole Adult</tissue>
    </source>
</reference>
<dbReference type="Proteomes" id="UP000515160">
    <property type="component" value="Chromosome 2L"/>
</dbReference>
<keyword evidence="7" id="KW-1185">Reference proteome</keyword>
<evidence type="ECO:0000256" key="3">
    <source>
        <dbReference type="ARBA" id="ARBA00023157"/>
    </source>
</evidence>
<sequence>MKFLAFFLVIVACAVNSLAYKNDVCGLPHSLNGDGRISCEAYIPSWSYDPEHNECVKFIYGGCGGNGNRFGTEQKCKDKCVV</sequence>
<dbReference type="SMART" id="SM00131">
    <property type="entry name" value="KU"/>
    <property type="match status" value="1"/>
</dbReference>
<dbReference type="GO" id="GO:0004867">
    <property type="term" value="F:serine-type endopeptidase inhibitor activity"/>
    <property type="evidence" value="ECO:0007669"/>
    <property type="project" value="UniProtKB-KW"/>
</dbReference>
<evidence type="ECO:0000256" key="4">
    <source>
        <dbReference type="ARBA" id="ARBA00038506"/>
    </source>
</evidence>
<dbReference type="PROSITE" id="PS00280">
    <property type="entry name" value="BPTI_KUNITZ_1"/>
    <property type="match status" value="1"/>
</dbReference>
<organism evidence="7 8">
    <name type="scientific">Drosophila albomicans</name>
    <name type="common">Fruit fly</name>
    <dbReference type="NCBI Taxonomy" id="7291"/>
    <lineage>
        <taxon>Eukaryota</taxon>
        <taxon>Metazoa</taxon>
        <taxon>Ecdysozoa</taxon>
        <taxon>Arthropoda</taxon>
        <taxon>Hexapoda</taxon>
        <taxon>Insecta</taxon>
        <taxon>Pterygota</taxon>
        <taxon>Neoptera</taxon>
        <taxon>Endopterygota</taxon>
        <taxon>Diptera</taxon>
        <taxon>Brachycera</taxon>
        <taxon>Muscomorpha</taxon>
        <taxon>Ephydroidea</taxon>
        <taxon>Drosophilidae</taxon>
        <taxon>Drosophila</taxon>
    </lineage>
</organism>
<dbReference type="PROSITE" id="PS50279">
    <property type="entry name" value="BPTI_KUNITZ_2"/>
    <property type="match status" value="1"/>
</dbReference>
<dbReference type="RefSeq" id="XP_034100201.1">
    <property type="nucleotide sequence ID" value="XM_034244310.2"/>
</dbReference>
<dbReference type="CDD" id="cd22634">
    <property type="entry name" value="Kunitz_SCI-I-like"/>
    <property type="match status" value="1"/>
</dbReference>
<keyword evidence="5" id="KW-0732">Signal</keyword>
<evidence type="ECO:0000259" key="6">
    <source>
        <dbReference type="PROSITE" id="PS50279"/>
    </source>
</evidence>
<dbReference type="InterPro" id="IPR002223">
    <property type="entry name" value="Kunitz_BPTI"/>
</dbReference>
<dbReference type="SUPFAM" id="SSF57362">
    <property type="entry name" value="BPTI-like"/>
    <property type="match status" value="1"/>
</dbReference>
<evidence type="ECO:0000256" key="2">
    <source>
        <dbReference type="ARBA" id="ARBA00022900"/>
    </source>
</evidence>
<dbReference type="GeneID" id="117565282"/>
<name>A0A6P8W967_DROAB</name>